<feature type="transmembrane region" description="Helical" evidence="5">
    <location>
        <begin position="66"/>
        <end position="84"/>
    </location>
</feature>
<comment type="subcellular location">
    <subcellularLocation>
        <location evidence="1">Membrane</location>
        <topology evidence="1">Multi-pass membrane protein</topology>
    </subcellularLocation>
</comment>
<dbReference type="Proteomes" id="UP000326944">
    <property type="component" value="Chromosome"/>
</dbReference>
<name>A0A5P8P186_9BACT</name>
<gene>
    <name evidence="6" type="ORF">FJR48_06985</name>
</gene>
<feature type="transmembrane region" description="Helical" evidence="5">
    <location>
        <begin position="6"/>
        <end position="23"/>
    </location>
</feature>
<keyword evidence="3 5" id="KW-1133">Transmembrane helix</keyword>
<feature type="transmembrane region" description="Helical" evidence="5">
    <location>
        <begin position="105"/>
        <end position="127"/>
    </location>
</feature>
<protein>
    <submittedName>
        <fullName evidence="6">CvpA family protein</fullName>
    </submittedName>
</protein>
<sequence>MEVNYFDIIASAIILLLGLKGILNGFFKEVFGLLGIIGGIFIASRFGPEVGEYLNNLIFNFDNKGAIGFTGFLVTLGIFWLLMISTGLAFKKLSKISGLGVYDRILGFTFGASKFFLIAAVIAHAVYNVNSLRPTIDSAMQNSFLFPILTKTGSVIMKIDPVSVSDDINKTIDNATKTIEKQTQTIIDEKAKEIAKDVDNQIKEQFETNQKEIFNE</sequence>
<dbReference type="Pfam" id="PF02674">
    <property type="entry name" value="Colicin_V"/>
    <property type="match status" value="1"/>
</dbReference>
<keyword evidence="2 5" id="KW-0812">Transmembrane</keyword>
<evidence type="ECO:0000256" key="2">
    <source>
        <dbReference type="ARBA" id="ARBA00022692"/>
    </source>
</evidence>
<evidence type="ECO:0000256" key="5">
    <source>
        <dbReference type="SAM" id="Phobius"/>
    </source>
</evidence>
<organism evidence="6 7">
    <name type="scientific">Sulfurimonas lithotrophica</name>
    <dbReference type="NCBI Taxonomy" id="2590022"/>
    <lineage>
        <taxon>Bacteria</taxon>
        <taxon>Pseudomonadati</taxon>
        <taxon>Campylobacterota</taxon>
        <taxon>Epsilonproteobacteria</taxon>
        <taxon>Campylobacterales</taxon>
        <taxon>Sulfurimonadaceae</taxon>
        <taxon>Sulfurimonas</taxon>
    </lineage>
</organism>
<keyword evidence="7" id="KW-1185">Reference proteome</keyword>
<keyword evidence="4 5" id="KW-0472">Membrane</keyword>
<evidence type="ECO:0000256" key="1">
    <source>
        <dbReference type="ARBA" id="ARBA00004141"/>
    </source>
</evidence>
<dbReference type="RefSeq" id="WP_152307432.1">
    <property type="nucleotide sequence ID" value="NZ_CP043617.1"/>
</dbReference>
<dbReference type="InterPro" id="IPR052719">
    <property type="entry name" value="CvpA-like"/>
</dbReference>
<evidence type="ECO:0000256" key="4">
    <source>
        <dbReference type="ARBA" id="ARBA00023136"/>
    </source>
</evidence>
<dbReference type="InterPro" id="IPR003825">
    <property type="entry name" value="Colicin-V_CvpA"/>
</dbReference>
<proteinExistence type="predicted"/>
<dbReference type="GO" id="GO:0009403">
    <property type="term" value="P:toxin biosynthetic process"/>
    <property type="evidence" value="ECO:0007669"/>
    <property type="project" value="InterPro"/>
</dbReference>
<accession>A0A5P8P186</accession>
<dbReference type="PANTHER" id="PTHR36926">
    <property type="entry name" value="COLICIN V PRODUCTION PROTEIN"/>
    <property type="match status" value="1"/>
</dbReference>
<evidence type="ECO:0000313" key="6">
    <source>
        <dbReference type="EMBL" id="QFR49488.1"/>
    </source>
</evidence>
<dbReference type="KEGG" id="sulg:FJR48_06985"/>
<dbReference type="GO" id="GO:0016020">
    <property type="term" value="C:membrane"/>
    <property type="evidence" value="ECO:0007669"/>
    <property type="project" value="UniProtKB-SubCell"/>
</dbReference>
<dbReference type="OrthoDB" id="5334123at2"/>
<dbReference type="AlphaFoldDB" id="A0A5P8P186"/>
<evidence type="ECO:0000256" key="3">
    <source>
        <dbReference type="ARBA" id="ARBA00022989"/>
    </source>
</evidence>
<evidence type="ECO:0000313" key="7">
    <source>
        <dbReference type="Proteomes" id="UP000326944"/>
    </source>
</evidence>
<dbReference type="EMBL" id="CP043617">
    <property type="protein sequence ID" value="QFR49488.1"/>
    <property type="molecule type" value="Genomic_DNA"/>
</dbReference>
<reference evidence="6 7" key="1">
    <citation type="submission" date="2019-09" db="EMBL/GenBank/DDBJ databases">
        <title>Sulfurimonas gotlandica sp. nov., a chemoautotrophic and psychrotolerant epsilonproteobacterium isolated from a pelagic redoxcline, and an emended description of the genus Sulfurimonas.</title>
        <authorList>
            <person name="Wang S."/>
            <person name="Jiang L."/>
            <person name="Shao S."/>
        </authorList>
    </citation>
    <scope>NUCLEOTIDE SEQUENCE [LARGE SCALE GENOMIC DNA]</scope>
    <source>
        <strain evidence="6 7">GYSZ_1</strain>
    </source>
</reference>
<feature type="transmembrane region" description="Helical" evidence="5">
    <location>
        <begin position="30"/>
        <end position="46"/>
    </location>
</feature>
<dbReference type="PANTHER" id="PTHR36926:SF1">
    <property type="entry name" value="COLICIN V PRODUCTION PROTEIN"/>
    <property type="match status" value="1"/>
</dbReference>